<dbReference type="GO" id="GO:0005737">
    <property type="term" value="C:cytoplasm"/>
    <property type="evidence" value="ECO:0007669"/>
    <property type="project" value="TreeGrafter"/>
</dbReference>
<gene>
    <name evidence="3" type="ORF">BHAP_1616</name>
</gene>
<name>A0A261FXU5_9BIFI</name>
<dbReference type="EMBL" id="MWWY01000030">
    <property type="protein sequence ID" value="OZG63763.1"/>
    <property type="molecule type" value="Genomic_DNA"/>
</dbReference>
<accession>A0A261FXU5</accession>
<evidence type="ECO:0000313" key="3">
    <source>
        <dbReference type="EMBL" id="OZG63763.1"/>
    </source>
</evidence>
<dbReference type="PANTHER" id="PTHR12835">
    <property type="entry name" value="BIOTIN PROTEIN LIGASE"/>
    <property type="match status" value="1"/>
</dbReference>
<proteinExistence type="predicted"/>
<comment type="caution">
    <text evidence="3">The sequence shown here is derived from an EMBL/GenBank/DDBJ whole genome shotgun (WGS) entry which is preliminary data.</text>
</comment>
<feature type="domain" description="BPL/LPL catalytic" evidence="2">
    <location>
        <begin position="42"/>
        <end position="210"/>
    </location>
</feature>
<organism evidence="3 4">
    <name type="scientific">Bifidobacterium hapali</name>
    <dbReference type="NCBI Taxonomy" id="1630172"/>
    <lineage>
        <taxon>Bacteria</taxon>
        <taxon>Bacillati</taxon>
        <taxon>Actinomycetota</taxon>
        <taxon>Actinomycetes</taxon>
        <taxon>Bifidobacteriales</taxon>
        <taxon>Bifidobacteriaceae</taxon>
        <taxon>Bifidobacterium</taxon>
    </lineage>
</organism>
<dbReference type="Proteomes" id="UP000216074">
    <property type="component" value="Unassembled WGS sequence"/>
</dbReference>
<dbReference type="InterPro" id="IPR045864">
    <property type="entry name" value="aa-tRNA-synth_II/BPL/LPL"/>
</dbReference>
<dbReference type="CDD" id="cd16442">
    <property type="entry name" value="BPL"/>
    <property type="match status" value="1"/>
</dbReference>
<dbReference type="GO" id="GO:0004077">
    <property type="term" value="F:biotin--[biotin carboxyl-carrier protein] ligase activity"/>
    <property type="evidence" value="ECO:0007669"/>
    <property type="project" value="InterPro"/>
</dbReference>
<dbReference type="Gene3D" id="2.30.30.100">
    <property type="match status" value="1"/>
</dbReference>
<evidence type="ECO:0000256" key="1">
    <source>
        <dbReference type="ARBA" id="ARBA00022598"/>
    </source>
</evidence>
<keyword evidence="1 3" id="KW-0436">Ligase</keyword>
<reference evidence="3 4" key="1">
    <citation type="journal article" date="2017" name="BMC Genomics">
        <title>Comparative genomic and phylogenomic analyses of the Bifidobacteriaceae family.</title>
        <authorList>
            <person name="Lugli G.A."/>
            <person name="Milani C."/>
            <person name="Turroni F."/>
            <person name="Duranti S."/>
            <person name="Mancabelli L."/>
            <person name="Mangifesta M."/>
            <person name="Ferrario C."/>
            <person name="Modesto M."/>
            <person name="Mattarelli P."/>
            <person name="Jiri K."/>
            <person name="van Sinderen D."/>
            <person name="Ventura M."/>
        </authorList>
    </citation>
    <scope>NUCLEOTIDE SEQUENCE [LARGE SCALE GENOMIC DNA]</scope>
    <source>
        <strain evidence="3 4">DSM 100202</strain>
    </source>
</reference>
<dbReference type="InterPro" id="IPR004143">
    <property type="entry name" value="BPL_LPL_catalytic"/>
</dbReference>
<sequence>MSETMTDAEPIAQEAVKQAVKRMPCTEGTAAAGAVLLFDQIGSTNTFAREVIVNGRLPLINDGRIVVIAADAQVAGRGRLDHTWVSQPGESFTVSFAIAVPRTVASDATVNGWLQMIAGLSTLDALCAVVCTDGDDARQTHRDSASFDGVCGGEENQIAEGVCACTASESDALQLKWPNDIFCDGKKLGGILAEMVTLPNDPQSVAIVFGIGLNLCVPADRLPTAQSTSLQLHYQLPGTFDDLRDAIAARIAQSLRARIAGFCDNPHRCAVSLREETQSVCWTLGHEVEAHFTDGSTLRGKALALNEDASLTMQTADGNTHVVRTADVGVLVS</sequence>
<protein>
    <submittedName>
        <fullName evidence="3">Biotin-(Acetyl-CoA carboxylase) ligase</fullName>
    </submittedName>
</protein>
<evidence type="ECO:0000259" key="2">
    <source>
        <dbReference type="Pfam" id="PF03099"/>
    </source>
</evidence>
<dbReference type="AlphaFoldDB" id="A0A261FXU5"/>
<dbReference type="SUPFAM" id="SSF55681">
    <property type="entry name" value="Class II aaRS and biotin synthetases"/>
    <property type="match status" value="2"/>
</dbReference>
<dbReference type="Gene3D" id="3.30.930.10">
    <property type="entry name" value="Bira Bifunctional Protein, Domain 2"/>
    <property type="match status" value="1"/>
</dbReference>
<evidence type="ECO:0000313" key="4">
    <source>
        <dbReference type="Proteomes" id="UP000216074"/>
    </source>
</evidence>
<keyword evidence="4" id="KW-1185">Reference proteome</keyword>
<dbReference type="Pfam" id="PF03099">
    <property type="entry name" value="BPL_LplA_LipB"/>
    <property type="match status" value="1"/>
</dbReference>
<dbReference type="PANTHER" id="PTHR12835:SF5">
    <property type="entry name" value="BIOTIN--PROTEIN LIGASE"/>
    <property type="match status" value="1"/>
</dbReference>
<dbReference type="InterPro" id="IPR004408">
    <property type="entry name" value="Biotin_CoA_COase_ligase"/>
</dbReference>